<comment type="caution">
    <text evidence="2">The sequence shown here is derived from an EMBL/GenBank/DDBJ whole genome shotgun (WGS) entry which is preliminary data.</text>
</comment>
<dbReference type="GO" id="GO:0005524">
    <property type="term" value="F:ATP binding"/>
    <property type="evidence" value="ECO:0007669"/>
    <property type="project" value="InterPro"/>
</dbReference>
<keyword evidence="3" id="KW-1185">Reference proteome</keyword>
<dbReference type="Gene3D" id="3.40.50.300">
    <property type="entry name" value="P-loop containing nucleotide triphosphate hydrolases"/>
    <property type="match status" value="1"/>
</dbReference>
<dbReference type="Proteomes" id="UP000037175">
    <property type="component" value="Unassembled WGS sequence"/>
</dbReference>
<feature type="domain" description="ATPase dynein-related AAA" evidence="1">
    <location>
        <begin position="341"/>
        <end position="450"/>
    </location>
</feature>
<dbReference type="PATRIC" id="fig|281456.6.peg.3324"/>
<accession>A0A0L6VYK2</accession>
<dbReference type="InterPro" id="IPR052934">
    <property type="entry name" value="Methyl-DNA_Rec/Restrict_Enz"/>
</dbReference>
<dbReference type="SUPFAM" id="SSF52540">
    <property type="entry name" value="P-loop containing nucleoside triphosphate hydrolases"/>
    <property type="match status" value="1"/>
</dbReference>
<dbReference type="InterPro" id="IPR011704">
    <property type="entry name" value="ATPase_dyneun-rel_AAA"/>
</dbReference>
<dbReference type="InterPro" id="IPR027417">
    <property type="entry name" value="P-loop_NTPase"/>
</dbReference>
<evidence type="ECO:0000259" key="1">
    <source>
        <dbReference type="Pfam" id="PF07728"/>
    </source>
</evidence>
<evidence type="ECO:0000313" key="2">
    <source>
        <dbReference type="EMBL" id="KNZ68296.1"/>
    </source>
</evidence>
<sequence>MSVITELDASFRNRQASYKMVTVLAMLENCSANGVARLDDVTRYFRNFYESRQRFGKKPEKDKIEMSRVATLTDARVKELILTNPVQALNKFITYRGDRQELSFTDKVVAELTESTRREIRNLAYKHLYWYYKDFDPHQITLPELSSLAPGVAVTATDIALLSGQNQVKGIHPIFKENFKAVVILCTIGGELYPNQWLTEDRTILKYYLEGRTDKETGKKTYNLDLPSNKAIIESSKEGYPLYVFVRDKKGELFHFAGEFMLDRVEQEAGGADYYFILRKVTKMGIPDEQTNPRLMNSDKERLKYNEIVEHIYQYISNKGYLYETGLIKNFFLCLKTKPFVILAGISGTGKSKLVEVFAEAVGATTENGRFVLIPVRPDWNDSSDLLGYKDINGKFLPGPLTRVIQRANSQLDKPFFVCLDEMNLSRVEYYFSDILSLMETKKKTDAGCFSEKIFHDDYFHTDEDKQRYGQLRIPPNLYIIGTVNMDETTFPFSKKVLDRANTIEFSTVHLKSFPGKDTQELSPLPVDNNVFQAQYLNLKDCLDSFEYLESVVDKIDQINAVLSKANLHVGYRVRDEICFYMAYNKAGGLLEEDEAFDYQLMQKILPRIQGSSNLIFNVLVELFKIASGQDYSNHEAGVGELALKYVQDNNNIKPYPRSAAKIATMLWRFDDGFTSFWL</sequence>
<reference evidence="3" key="1">
    <citation type="submission" date="2015-07" db="EMBL/GenBank/DDBJ databases">
        <title>Complete Genome of Thermincola ferriacetica strain Z-0001T.</title>
        <authorList>
            <person name="Lusk B."/>
            <person name="Badalamenti J.P."/>
            <person name="Parameswaran P."/>
            <person name="Bond D.R."/>
            <person name="Torres C.I."/>
        </authorList>
    </citation>
    <scope>NUCLEOTIDE SEQUENCE [LARGE SCALE GENOMIC DNA]</scope>
    <source>
        <strain evidence="3">Z-0001</strain>
    </source>
</reference>
<dbReference type="EMBL" id="LGTE01000037">
    <property type="protein sequence ID" value="KNZ68296.1"/>
    <property type="molecule type" value="Genomic_DNA"/>
</dbReference>
<name>A0A0L6VYK2_9FIRM</name>
<organism evidence="2 3">
    <name type="scientific">Thermincola ferriacetica</name>
    <dbReference type="NCBI Taxonomy" id="281456"/>
    <lineage>
        <taxon>Bacteria</taxon>
        <taxon>Bacillati</taxon>
        <taxon>Bacillota</taxon>
        <taxon>Clostridia</taxon>
        <taxon>Eubacteriales</taxon>
        <taxon>Thermincolaceae</taxon>
        <taxon>Thermincola</taxon>
    </lineage>
</organism>
<dbReference type="GO" id="GO:0016887">
    <property type="term" value="F:ATP hydrolysis activity"/>
    <property type="evidence" value="ECO:0007669"/>
    <property type="project" value="InterPro"/>
</dbReference>
<dbReference type="PANTHER" id="PTHR37291:SF1">
    <property type="entry name" value="TYPE IV METHYL-DIRECTED RESTRICTION ENZYME ECOKMCRB SUBUNIT"/>
    <property type="match status" value="1"/>
</dbReference>
<protein>
    <submittedName>
        <fullName evidence="2">ATPase AAA</fullName>
    </submittedName>
</protein>
<proteinExistence type="predicted"/>
<dbReference type="Pfam" id="PF07728">
    <property type="entry name" value="AAA_5"/>
    <property type="match status" value="1"/>
</dbReference>
<dbReference type="AlphaFoldDB" id="A0A0L6VYK2"/>
<dbReference type="PANTHER" id="PTHR37291">
    <property type="entry name" value="5-METHYLCYTOSINE-SPECIFIC RESTRICTION ENZYME B"/>
    <property type="match status" value="1"/>
</dbReference>
<gene>
    <name evidence="2" type="ORF">Tfer_3163</name>
</gene>
<evidence type="ECO:0000313" key="3">
    <source>
        <dbReference type="Proteomes" id="UP000037175"/>
    </source>
</evidence>
<dbReference type="RefSeq" id="WP_052219089.1">
    <property type="nucleotide sequence ID" value="NZ_LGTE01000037.1"/>
</dbReference>